<evidence type="ECO:0000256" key="5">
    <source>
        <dbReference type="ARBA" id="ARBA00023136"/>
    </source>
</evidence>
<dbReference type="InterPro" id="IPR002000">
    <property type="entry name" value="Lysosome-assoc_membr_glycop"/>
</dbReference>
<dbReference type="GO" id="GO:0005765">
    <property type="term" value="C:lysosomal membrane"/>
    <property type="evidence" value="ECO:0007669"/>
    <property type="project" value="TreeGrafter"/>
</dbReference>
<organism evidence="8">
    <name type="scientific">Amphimedon queenslandica</name>
    <name type="common">Sponge</name>
    <dbReference type="NCBI Taxonomy" id="400682"/>
    <lineage>
        <taxon>Eukaryota</taxon>
        <taxon>Metazoa</taxon>
        <taxon>Porifera</taxon>
        <taxon>Demospongiae</taxon>
        <taxon>Heteroscleromorpha</taxon>
        <taxon>Haplosclerida</taxon>
        <taxon>Niphatidae</taxon>
        <taxon>Amphimedon</taxon>
    </lineage>
</organism>
<reference evidence="8" key="1">
    <citation type="submission" date="2017-05" db="UniProtKB">
        <authorList>
            <consortium name="EnsemblMetazoa"/>
        </authorList>
    </citation>
    <scope>IDENTIFICATION</scope>
</reference>
<evidence type="ECO:0000313" key="8">
    <source>
        <dbReference type="EnsemblMetazoa" id="Aqu2.1.32871_001"/>
    </source>
</evidence>
<keyword evidence="3" id="KW-0732">Signal</keyword>
<dbReference type="PANTHER" id="PTHR11506:SF35">
    <property type="entry name" value="LYSOSOME-ASSOCIATED MEMBRANE GLYCOPROTEIN 5"/>
    <property type="match status" value="1"/>
</dbReference>
<comment type="subcellular location">
    <subcellularLocation>
        <location evidence="1">Cell membrane</location>
        <topology evidence="1">Single-pass type I membrane protein</topology>
    </subcellularLocation>
</comment>
<keyword evidence="4 7" id="KW-1133">Transmembrane helix</keyword>
<name>A0A1X7UYT0_AMPQE</name>
<evidence type="ECO:0000256" key="1">
    <source>
        <dbReference type="ARBA" id="ARBA00004251"/>
    </source>
</evidence>
<sequence>MDPAPPIFEPRLFLSREPQKMAAFGKGILYLCVFFSFVLSSIEAKSPPVIADDGNRTYLVRDDNNEVCLYTSFQMVFYLSRSIINGTINGDEQAVSVPKADAPNLLVDGFCNDTDYSIVIDWTDSDSYPVAATFAATMNFKKYGEGNKYWSLTQVQLTVSTHNGTRYSSYSYSIRDESSKGLFNRTFSTDQYFYCKGCKKLNLNNDVVLGNSSATSYVTLEKTVIYLGSFENSEPEKHTCQEDWVAFRELIVPIVVGACLALLLIVVLLVYIIAFARRRILEKKGAEYRRLEQ</sequence>
<dbReference type="AlphaFoldDB" id="A0A1X7UYT0"/>
<dbReference type="InParanoid" id="A0A1X7UYT0"/>
<evidence type="ECO:0000256" key="3">
    <source>
        <dbReference type="ARBA" id="ARBA00022729"/>
    </source>
</evidence>
<keyword evidence="2 7" id="KW-0812">Transmembrane</keyword>
<accession>A0A1X7UYT0</accession>
<evidence type="ECO:0000256" key="4">
    <source>
        <dbReference type="ARBA" id="ARBA00022989"/>
    </source>
</evidence>
<evidence type="ECO:0000256" key="2">
    <source>
        <dbReference type="ARBA" id="ARBA00022692"/>
    </source>
</evidence>
<feature type="transmembrane region" description="Helical" evidence="7">
    <location>
        <begin position="250"/>
        <end position="274"/>
    </location>
</feature>
<evidence type="ECO:0000256" key="7">
    <source>
        <dbReference type="SAM" id="Phobius"/>
    </source>
</evidence>
<proteinExistence type="predicted"/>
<dbReference type="GO" id="GO:0031902">
    <property type="term" value="C:late endosome membrane"/>
    <property type="evidence" value="ECO:0007669"/>
    <property type="project" value="TreeGrafter"/>
</dbReference>
<dbReference type="GO" id="GO:0005886">
    <property type="term" value="C:plasma membrane"/>
    <property type="evidence" value="ECO:0007669"/>
    <property type="project" value="TreeGrafter"/>
</dbReference>
<dbReference type="GO" id="GO:0072594">
    <property type="term" value="P:establishment of protein localization to organelle"/>
    <property type="evidence" value="ECO:0007669"/>
    <property type="project" value="TreeGrafter"/>
</dbReference>
<evidence type="ECO:0000256" key="6">
    <source>
        <dbReference type="ARBA" id="ARBA00023180"/>
    </source>
</evidence>
<protein>
    <submittedName>
        <fullName evidence="8">Uncharacterized protein</fullName>
    </submittedName>
</protein>
<dbReference type="EnsemblMetazoa" id="Aqu2.1.32871_001">
    <property type="protein sequence ID" value="Aqu2.1.32871_001"/>
    <property type="gene ID" value="Aqu2.1.32871"/>
</dbReference>
<keyword evidence="5 7" id="KW-0472">Membrane</keyword>
<dbReference type="PANTHER" id="PTHR11506">
    <property type="entry name" value="LYSOSOME-ASSOCIATED MEMBRANE GLYCOPROTEIN"/>
    <property type="match status" value="1"/>
</dbReference>
<keyword evidence="6" id="KW-0325">Glycoprotein</keyword>